<comment type="subcellular location">
    <subcellularLocation>
        <location evidence="1">Nucleus</location>
    </subcellularLocation>
</comment>
<organism evidence="9 10">
    <name type="scientific">Symbiochloris irregularis</name>
    <dbReference type="NCBI Taxonomy" id="706552"/>
    <lineage>
        <taxon>Eukaryota</taxon>
        <taxon>Viridiplantae</taxon>
        <taxon>Chlorophyta</taxon>
        <taxon>core chlorophytes</taxon>
        <taxon>Trebouxiophyceae</taxon>
        <taxon>Trebouxiales</taxon>
        <taxon>Trebouxiaceae</taxon>
        <taxon>Symbiochloris</taxon>
    </lineage>
</organism>
<keyword evidence="5" id="KW-0539">Nucleus</keyword>
<dbReference type="InterPro" id="IPR001471">
    <property type="entry name" value="AP2/ERF_dom"/>
</dbReference>
<feature type="compositionally biased region" description="Polar residues" evidence="6">
    <location>
        <begin position="17"/>
        <end position="30"/>
    </location>
</feature>
<evidence type="ECO:0000256" key="1">
    <source>
        <dbReference type="ARBA" id="ARBA00004123"/>
    </source>
</evidence>
<feature type="region of interest" description="Disordered" evidence="6">
    <location>
        <begin position="1"/>
        <end position="46"/>
    </location>
</feature>
<feature type="compositionally biased region" description="Low complexity" evidence="6">
    <location>
        <begin position="117"/>
        <end position="129"/>
    </location>
</feature>
<sequence length="771" mass="85229">MKAPKAGPETPPRREQPTSVSLVSPLNNGAQPELAMGPSTSDLSEPADITNALRKAAASWSKLPSIFRRTSPGSRDIEEVLGVQVADWSQVKRCGHSIPPRRGSVSKRRDLPNTPRQAVQKASKVSKSKGANPGRTYTSKYRGVHQTFPTKRWEAQFRRNGKPTSLGCFDLEQEAARAYDKMMLWCELHQSSGMKGGITNFDPTEYERDLAHLQNVSQEELVQSMRSEGRKQATHRMMRQKRDGQLTHALMHELDTIMNASAAAAAANGDLAAKATQQRSPGDGKVTLATLTALVLPALVYSHALSTSPTDSRYKAQPDDVVAWNGVLNEIRDFAAGFDNTVPCYQAPAPTGIRNEFLISSEGGVNTYLRAYLYDIISTLPSPPGIFRHFIVEHYACGGLLGDTDYVAVSHDADNVVDQLLLALESTTRATFPVPTGKTVAEMWLEPTAWAGIQLPMEQIYGYMSLNGLRYGLITSGELFVLLERNGSCLKVAELRNDNNDPSPTAAIYWLLHRGAEAPGRLLKQRPKSTSDEMDFTLPRLGPDMFLWSMLQQALWWAASWWACRWLLAKIRQLLPPREAWAIEALGLSAQIDRGRTGPVFEGLICKQRVAVKIGDIAANKKALAELQHERNMYHQLAVEQGRCVPRLVASGFIEDSTLYFLATELLGTSLEDTEPEVADALEPAALRALERLHSHGVLHRDVRASNFLRCGQTGVRLIDLAFAEATVNEDLLQTERKFAPAKLRSHRHLQLRRAFPRPTAAGGMRPAVPQ</sequence>
<evidence type="ECO:0000259" key="7">
    <source>
        <dbReference type="PROSITE" id="PS50011"/>
    </source>
</evidence>
<dbReference type="AlphaFoldDB" id="A0AAW1NX68"/>
<dbReference type="SUPFAM" id="SSF54171">
    <property type="entry name" value="DNA-binding domain"/>
    <property type="match status" value="1"/>
</dbReference>
<evidence type="ECO:0000256" key="2">
    <source>
        <dbReference type="ARBA" id="ARBA00023015"/>
    </source>
</evidence>
<dbReference type="InterPro" id="IPR016177">
    <property type="entry name" value="DNA-bd_dom_sf"/>
</dbReference>
<dbReference type="GO" id="GO:0005524">
    <property type="term" value="F:ATP binding"/>
    <property type="evidence" value="ECO:0007669"/>
    <property type="project" value="InterPro"/>
</dbReference>
<dbReference type="Gene3D" id="1.10.510.10">
    <property type="entry name" value="Transferase(Phosphotransferase) domain 1"/>
    <property type="match status" value="1"/>
</dbReference>
<dbReference type="EMBL" id="JALJOQ010000078">
    <property type="protein sequence ID" value="KAK9800857.1"/>
    <property type="molecule type" value="Genomic_DNA"/>
</dbReference>
<dbReference type="InterPro" id="IPR036955">
    <property type="entry name" value="AP2/ERF_dom_sf"/>
</dbReference>
<reference evidence="9 10" key="1">
    <citation type="journal article" date="2024" name="Nat. Commun.">
        <title>Phylogenomics reveals the evolutionary origins of lichenization in chlorophyte algae.</title>
        <authorList>
            <person name="Puginier C."/>
            <person name="Libourel C."/>
            <person name="Otte J."/>
            <person name="Skaloud P."/>
            <person name="Haon M."/>
            <person name="Grisel S."/>
            <person name="Petersen M."/>
            <person name="Berrin J.G."/>
            <person name="Delaux P.M."/>
            <person name="Dal Grande F."/>
            <person name="Keller J."/>
        </authorList>
    </citation>
    <scope>NUCLEOTIDE SEQUENCE [LARGE SCALE GENOMIC DNA]</scope>
    <source>
        <strain evidence="9 10">SAG 2036</strain>
    </source>
</reference>
<dbReference type="PANTHER" id="PTHR37171:SF1">
    <property type="entry name" value="SERINE_THREONINE-PROTEIN KINASE YRZF-RELATED"/>
    <property type="match status" value="1"/>
</dbReference>
<dbReference type="InterPro" id="IPR000719">
    <property type="entry name" value="Prot_kinase_dom"/>
</dbReference>
<dbReference type="PROSITE" id="PS51032">
    <property type="entry name" value="AP2_ERF"/>
    <property type="match status" value="1"/>
</dbReference>
<evidence type="ECO:0000256" key="5">
    <source>
        <dbReference type="ARBA" id="ARBA00023242"/>
    </source>
</evidence>
<evidence type="ECO:0000256" key="6">
    <source>
        <dbReference type="SAM" id="MobiDB-lite"/>
    </source>
</evidence>
<dbReference type="Gene3D" id="3.30.730.10">
    <property type="entry name" value="AP2/ERF domain"/>
    <property type="match status" value="1"/>
</dbReference>
<dbReference type="PROSITE" id="PS50011">
    <property type="entry name" value="PROTEIN_KINASE_DOM"/>
    <property type="match status" value="1"/>
</dbReference>
<keyword evidence="3" id="KW-0238">DNA-binding</keyword>
<dbReference type="GO" id="GO:0003700">
    <property type="term" value="F:DNA-binding transcription factor activity"/>
    <property type="evidence" value="ECO:0007669"/>
    <property type="project" value="InterPro"/>
</dbReference>
<comment type="caution">
    <text evidence="9">The sequence shown here is derived from an EMBL/GenBank/DDBJ whole genome shotgun (WGS) entry which is preliminary data.</text>
</comment>
<protein>
    <submittedName>
        <fullName evidence="9">Uncharacterized protein</fullName>
    </submittedName>
</protein>
<dbReference type="InterPro" id="IPR011009">
    <property type="entry name" value="Kinase-like_dom_sf"/>
</dbReference>
<proteinExistence type="predicted"/>
<feature type="region of interest" description="Disordered" evidence="6">
    <location>
        <begin position="95"/>
        <end position="139"/>
    </location>
</feature>
<dbReference type="GO" id="GO:0005634">
    <property type="term" value="C:nucleus"/>
    <property type="evidence" value="ECO:0007669"/>
    <property type="project" value="UniProtKB-SubCell"/>
</dbReference>
<evidence type="ECO:0000256" key="4">
    <source>
        <dbReference type="ARBA" id="ARBA00023163"/>
    </source>
</evidence>
<feature type="domain" description="AP2/ERF" evidence="8">
    <location>
        <begin position="140"/>
        <end position="202"/>
    </location>
</feature>
<dbReference type="GO" id="GO:0003677">
    <property type="term" value="F:DNA binding"/>
    <property type="evidence" value="ECO:0007669"/>
    <property type="project" value="UniProtKB-KW"/>
</dbReference>
<dbReference type="SMART" id="SM00380">
    <property type="entry name" value="AP2"/>
    <property type="match status" value="1"/>
</dbReference>
<evidence type="ECO:0000313" key="10">
    <source>
        <dbReference type="Proteomes" id="UP001465755"/>
    </source>
</evidence>
<evidence type="ECO:0000259" key="8">
    <source>
        <dbReference type="PROSITE" id="PS51032"/>
    </source>
</evidence>
<keyword evidence="10" id="KW-1185">Reference proteome</keyword>
<keyword evidence="4" id="KW-0804">Transcription</keyword>
<keyword evidence="2" id="KW-0805">Transcription regulation</keyword>
<feature type="domain" description="Protein kinase" evidence="7">
    <location>
        <begin position="586"/>
        <end position="771"/>
    </location>
</feature>
<dbReference type="SUPFAM" id="SSF56112">
    <property type="entry name" value="Protein kinase-like (PK-like)"/>
    <property type="match status" value="1"/>
</dbReference>
<name>A0AAW1NX68_9CHLO</name>
<accession>A0AAW1NX68</accession>
<dbReference type="Pfam" id="PF00069">
    <property type="entry name" value="Pkinase"/>
    <property type="match status" value="1"/>
</dbReference>
<dbReference type="InterPro" id="IPR052396">
    <property type="entry name" value="Meiotic_Drive_Suppr_Kinase"/>
</dbReference>
<dbReference type="PANTHER" id="PTHR37171">
    <property type="entry name" value="SERINE/THREONINE-PROTEIN KINASE YRZF-RELATED"/>
    <property type="match status" value="1"/>
</dbReference>
<dbReference type="GO" id="GO:0004672">
    <property type="term" value="F:protein kinase activity"/>
    <property type="evidence" value="ECO:0007669"/>
    <property type="project" value="InterPro"/>
</dbReference>
<dbReference type="Proteomes" id="UP001465755">
    <property type="component" value="Unassembled WGS sequence"/>
</dbReference>
<evidence type="ECO:0000256" key="3">
    <source>
        <dbReference type="ARBA" id="ARBA00023125"/>
    </source>
</evidence>
<gene>
    <name evidence="9" type="ORF">WJX73_000580</name>
</gene>
<evidence type="ECO:0000313" key="9">
    <source>
        <dbReference type="EMBL" id="KAK9800857.1"/>
    </source>
</evidence>